<feature type="region of interest" description="Disordered" evidence="3">
    <location>
        <begin position="295"/>
        <end position="378"/>
    </location>
</feature>
<keyword evidence="1 2" id="KW-0694">RNA-binding</keyword>
<dbReference type="OrthoDB" id="446113at2759"/>
<reference evidence="5" key="1">
    <citation type="journal article" date="2020" name="Fungal Divers.">
        <title>Resolving the Mortierellaceae phylogeny through synthesis of multi-gene phylogenetics and phylogenomics.</title>
        <authorList>
            <person name="Vandepol N."/>
            <person name="Liber J."/>
            <person name="Desiro A."/>
            <person name="Na H."/>
            <person name="Kennedy M."/>
            <person name="Barry K."/>
            <person name="Grigoriev I.V."/>
            <person name="Miller A.N."/>
            <person name="O'Donnell K."/>
            <person name="Stajich J.E."/>
            <person name="Bonito G."/>
        </authorList>
    </citation>
    <scope>NUCLEOTIDE SEQUENCE</scope>
    <source>
        <strain evidence="5">KOD1015</strain>
    </source>
</reference>
<evidence type="ECO:0000313" key="5">
    <source>
        <dbReference type="EMBL" id="KAF9580348.1"/>
    </source>
</evidence>
<dbReference type="InterPro" id="IPR012677">
    <property type="entry name" value="Nucleotide-bd_a/b_plait_sf"/>
</dbReference>
<dbReference type="InterPro" id="IPR035979">
    <property type="entry name" value="RBD_domain_sf"/>
</dbReference>
<dbReference type="Proteomes" id="UP000780801">
    <property type="component" value="Unassembled WGS sequence"/>
</dbReference>
<dbReference type="InterPro" id="IPR000504">
    <property type="entry name" value="RRM_dom"/>
</dbReference>
<evidence type="ECO:0000256" key="1">
    <source>
        <dbReference type="ARBA" id="ARBA00022884"/>
    </source>
</evidence>
<feature type="compositionally biased region" description="Pro residues" evidence="3">
    <location>
        <begin position="59"/>
        <end position="69"/>
    </location>
</feature>
<gene>
    <name evidence="5" type="ORF">BGW38_003042</name>
</gene>
<dbReference type="Pfam" id="PF00076">
    <property type="entry name" value="RRM_1"/>
    <property type="match status" value="1"/>
</dbReference>
<dbReference type="PANTHER" id="PTHR48025:SF1">
    <property type="entry name" value="RRM DOMAIN-CONTAINING PROTEIN"/>
    <property type="match status" value="1"/>
</dbReference>
<accession>A0A9P6FRR4</accession>
<dbReference type="Gene3D" id="3.30.70.330">
    <property type="match status" value="1"/>
</dbReference>
<feature type="region of interest" description="Disordered" evidence="3">
    <location>
        <begin position="27"/>
        <end position="167"/>
    </location>
</feature>
<keyword evidence="6" id="KW-1185">Reference proteome</keyword>
<dbReference type="EMBL" id="JAABOA010002118">
    <property type="protein sequence ID" value="KAF9580348.1"/>
    <property type="molecule type" value="Genomic_DNA"/>
</dbReference>
<comment type="caution">
    <text evidence="5">The sequence shown here is derived from an EMBL/GenBank/DDBJ whole genome shotgun (WGS) entry which is preliminary data.</text>
</comment>
<name>A0A9P6FRR4_9FUNG</name>
<feature type="compositionally biased region" description="Polar residues" evidence="3">
    <location>
        <begin position="344"/>
        <end position="353"/>
    </location>
</feature>
<evidence type="ECO:0000313" key="6">
    <source>
        <dbReference type="Proteomes" id="UP000780801"/>
    </source>
</evidence>
<evidence type="ECO:0000256" key="2">
    <source>
        <dbReference type="PROSITE-ProRule" id="PRU00176"/>
    </source>
</evidence>
<organism evidence="5 6">
    <name type="scientific">Lunasporangiospora selenospora</name>
    <dbReference type="NCBI Taxonomy" id="979761"/>
    <lineage>
        <taxon>Eukaryota</taxon>
        <taxon>Fungi</taxon>
        <taxon>Fungi incertae sedis</taxon>
        <taxon>Mucoromycota</taxon>
        <taxon>Mortierellomycotina</taxon>
        <taxon>Mortierellomycetes</taxon>
        <taxon>Mortierellales</taxon>
        <taxon>Mortierellaceae</taxon>
        <taxon>Lunasporangiospora</taxon>
    </lineage>
</organism>
<feature type="domain" description="RRM" evidence="4">
    <location>
        <begin position="186"/>
        <end position="258"/>
    </location>
</feature>
<dbReference type="GO" id="GO:0003729">
    <property type="term" value="F:mRNA binding"/>
    <property type="evidence" value="ECO:0007669"/>
    <property type="project" value="TreeGrafter"/>
</dbReference>
<dbReference type="AlphaFoldDB" id="A0A9P6FRR4"/>
<proteinExistence type="predicted"/>
<feature type="compositionally biased region" description="Basic and acidic residues" evidence="3">
    <location>
        <begin position="148"/>
        <end position="166"/>
    </location>
</feature>
<dbReference type="SUPFAM" id="SSF54928">
    <property type="entry name" value="RNA-binding domain, RBD"/>
    <property type="match status" value="1"/>
</dbReference>
<protein>
    <recommendedName>
        <fullName evidence="4">RRM domain-containing protein</fullName>
    </recommendedName>
</protein>
<sequence>MTSIDGASDFEANQAISVPVEWSNLDSTLGQSAGLEQPDCQDQTDAMAEYQQSRSSTTPPTPVPSPPRSQPRSPTTLLAKDMTHNVQSRAGSFDENEEMIVDMFGRSVPRSRHHSSDEGSDSEGENESTSPFYSRSRDDHRRRHRSGHERDYARDYSGDEQSHNPMEELDPYRAASRYLDTAFYPTKIYVGNLPSAISLTTLRTLFSPFGDIEDMNLVEGKDFGFVTYKSPDGAQLALGKMNGAVVEGTSIRVNRAKIPERNRRGFAGVAWMDEDGELARLEEEQHQQAAAIASGHVLPAQPAAMPELSREESSRHHRSSSTGEARASSAPRVNESVPVAETAAQASRSSYQKPRSPKLPPRPTGTASYPPVGMDPRAAMAATRGAGRRILRYDDL</sequence>
<dbReference type="PROSITE" id="PS50102">
    <property type="entry name" value="RRM"/>
    <property type="match status" value="1"/>
</dbReference>
<evidence type="ECO:0000259" key="4">
    <source>
        <dbReference type="PROSITE" id="PS50102"/>
    </source>
</evidence>
<dbReference type="InterPro" id="IPR050502">
    <property type="entry name" value="Euk_RNA-bind_prot"/>
</dbReference>
<dbReference type="PANTHER" id="PTHR48025">
    <property type="entry name" value="OS02G0815200 PROTEIN"/>
    <property type="match status" value="1"/>
</dbReference>
<evidence type="ECO:0000256" key="3">
    <source>
        <dbReference type="SAM" id="MobiDB-lite"/>
    </source>
</evidence>
<dbReference type="SMART" id="SM00360">
    <property type="entry name" value="RRM"/>
    <property type="match status" value="1"/>
</dbReference>